<dbReference type="AlphaFoldDB" id="A0A2S0PEC9"/>
<organism evidence="2 3">
    <name type="scientific">Microvirgula aerodenitrificans</name>
    <dbReference type="NCBI Taxonomy" id="57480"/>
    <lineage>
        <taxon>Bacteria</taxon>
        <taxon>Pseudomonadati</taxon>
        <taxon>Pseudomonadota</taxon>
        <taxon>Betaproteobacteria</taxon>
        <taxon>Neisseriales</taxon>
        <taxon>Aquaspirillaceae</taxon>
        <taxon>Microvirgula</taxon>
    </lineage>
</organism>
<keyword evidence="1" id="KW-0472">Membrane</keyword>
<keyword evidence="1" id="KW-1133">Transmembrane helix</keyword>
<sequence length="72" mass="7827">MSKEIMAEAIKAAPPVAVTTASLAGLSLAEWVSIATFIYIGLQVGLLVPRYWREYRAWRDGSDETDVPGDAT</sequence>
<gene>
    <name evidence="2" type="ORF">DAI18_18085</name>
</gene>
<dbReference type="GO" id="GO:0044659">
    <property type="term" value="P:viral release from host cell by cytolysis"/>
    <property type="evidence" value="ECO:0007669"/>
    <property type="project" value="InterPro"/>
</dbReference>
<dbReference type="Pfam" id="PF10746">
    <property type="entry name" value="Phage_holin_2_2"/>
    <property type="match status" value="1"/>
</dbReference>
<keyword evidence="3" id="KW-1185">Reference proteome</keyword>
<reference evidence="2 3" key="1">
    <citation type="submission" date="2018-04" db="EMBL/GenBank/DDBJ databases">
        <title>Denitrifier Microvirgula.</title>
        <authorList>
            <person name="Anderson E."/>
            <person name="Jang J."/>
            <person name="Ishii S."/>
        </authorList>
    </citation>
    <scope>NUCLEOTIDE SEQUENCE [LARGE SCALE GENOMIC DNA]</scope>
    <source>
        <strain evidence="2 3">BE2.4</strain>
    </source>
</reference>
<keyword evidence="1" id="KW-0812">Transmembrane</keyword>
<evidence type="ECO:0008006" key="4">
    <source>
        <dbReference type="Google" id="ProtNLM"/>
    </source>
</evidence>
<proteinExistence type="predicted"/>
<evidence type="ECO:0000256" key="1">
    <source>
        <dbReference type="SAM" id="Phobius"/>
    </source>
</evidence>
<feature type="transmembrane region" description="Helical" evidence="1">
    <location>
        <begin position="31"/>
        <end position="52"/>
    </location>
</feature>
<protein>
    <recommendedName>
        <fullName evidence="4">Holin</fullName>
    </recommendedName>
</protein>
<dbReference type="OrthoDB" id="8857166at2"/>
<evidence type="ECO:0000313" key="3">
    <source>
        <dbReference type="Proteomes" id="UP000244173"/>
    </source>
</evidence>
<dbReference type="STRING" id="1122240.GCA_000620105_00888"/>
<name>A0A2S0PEC9_9NEIS</name>
<evidence type="ECO:0000313" key="2">
    <source>
        <dbReference type="EMBL" id="AVY95740.1"/>
    </source>
</evidence>
<dbReference type="InterPro" id="IPR019682">
    <property type="entry name" value="Phage_T7_Gp17.5_holin"/>
</dbReference>
<dbReference type="Proteomes" id="UP000244173">
    <property type="component" value="Chromosome"/>
</dbReference>
<accession>A0A2S0PEC9</accession>
<dbReference type="EMBL" id="CP028519">
    <property type="protein sequence ID" value="AVY95740.1"/>
    <property type="molecule type" value="Genomic_DNA"/>
</dbReference>
<dbReference type="RefSeq" id="WP_028498310.1">
    <property type="nucleotide sequence ID" value="NZ_CP028519.1"/>
</dbReference>
<dbReference type="KEGG" id="maer:DAI18_18085"/>